<evidence type="ECO:0000313" key="5">
    <source>
        <dbReference type="EMBL" id="EKB46467.1"/>
    </source>
</evidence>
<protein>
    <submittedName>
        <fullName evidence="5">ADP-ribose pyrophosphatase</fullName>
        <ecNumber evidence="5">3.6.1.13</ecNumber>
    </submittedName>
</protein>
<dbReference type="PANTHER" id="PTHR11839:SF18">
    <property type="entry name" value="NUDIX HYDROLASE DOMAIN-CONTAINING PROTEIN"/>
    <property type="match status" value="1"/>
</dbReference>
<dbReference type="InterPro" id="IPR020476">
    <property type="entry name" value="Nudix_hydrolase"/>
</dbReference>
<dbReference type="GO" id="GO:0019693">
    <property type="term" value="P:ribose phosphate metabolic process"/>
    <property type="evidence" value="ECO:0007669"/>
    <property type="project" value="TreeGrafter"/>
</dbReference>
<sequence>MENFIRKPRFWREFMEVIMDKWKTLKSEYIHKSPFGNIRKDECKLPNGIVIDDYYVNEYSDWVNAVVITKENEMVLVEQYRYAGNEFYLEVPAGKIEENETYEEAIIREVREETGFISESKPILLGEFMVNPATQNNKVITFLLLDAFKEFEQDLDDTEILTIKIMDFNEMTSLIRSKQINTQLFTAHAYTMAKMYLMEKQVTI</sequence>
<keyword evidence="2 3" id="KW-0378">Hydrolase</keyword>
<dbReference type="PRINTS" id="PR00502">
    <property type="entry name" value="NUDIXFAMILY"/>
</dbReference>
<name>K1L2Y4_9BACL</name>
<reference evidence="5 6" key="1">
    <citation type="journal article" date="2012" name="J. Bacteriol.">
        <title>Draft Genome Sequence of Bacillus isronensis Strain B3W22, Isolated from the Upper Atmosphere.</title>
        <authorList>
            <person name="Shivaji S."/>
            <person name="Ara S."/>
            <person name="Singh S.K."/>
            <person name="Bandi S."/>
            <person name="Singh A."/>
            <person name="Pinnaka A.K."/>
        </authorList>
    </citation>
    <scope>NUCLEOTIDE SEQUENCE [LARGE SCALE GENOMIC DNA]</scope>
    <source>
        <strain evidence="5 6">B3W22</strain>
    </source>
</reference>
<proteinExistence type="inferred from homology"/>
<dbReference type="Gene3D" id="3.90.79.10">
    <property type="entry name" value="Nucleoside Triphosphate Pyrophosphohydrolase"/>
    <property type="match status" value="1"/>
</dbReference>
<keyword evidence="6" id="KW-1185">Reference proteome</keyword>
<comment type="cofactor">
    <cofactor evidence="1">
        <name>Mg(2+)</name>
        <dbReference type="ChEBI" id="CHEBI:18420"/>
    </cofactor>
</comment>
<dbReference type="InterPro" id="IPR015797">
    <property type="entry name" value="NUDIX_hydrolase-like_dom_sf"/>
</dbReference>
<evidence type="ECO:0000256" key="1">
    <source>
        <dbReference type="ARBA" id="ARBA00001946"/>
    </source>
</evidence>
<dbReference type="GO" id="GO:0047631">
    <property type="term" value="F:ADP-ribose diphosphatase activity"/>
    <property type="evidence" value="ECO:0007669"/>
    <property type="project" value="UniProtKB-EC"/>
</dbReference>
<feature type="domain" description="Nudix hydrolase" evidence="4">
    <location>
        <begin position="58"/>
        <end position="188"/>
    </location>
</feature>
<accession>K1L2Y4</accession>
<dbReference type="CDD" id="cd03424">
    <property type="entry name" value="NUDIX_ADPRase_Nudt5_UGPPase_Nudt14"/>
    <property type="match status" value="1"/>
</dbReference>
<dbReference type="SUPFAM" id="SSF55811">
    <property type="entry name" value="Nudix"/>
    <property type="match status" value="1"/>
</dbReference>
<dbReference type="Proteomes" id="UP000004738">
    <property type="component" value="Unassembled WGS sequence"/>
</dbReference>
<evidence type="ECO:0000259" key="4">
    <source>
        <dbReference type="PROSITE" id="PS51462"/>
    </source>
</evidence>
<evidence type="ECO:0000256" key="2">
    <source>
        <dbReference type="ARBA" id="ARBA00022801"/>
    </source>
</evidence>
<evidence type="ECO:0000256" key="3">
    <source>
        <dbReference type="RuleBase" id="RU003476"/>
    </source>
</evidence>
<dbReference type="InterPro" id="IPR020084">
    <property type="entry name" value="NUDIX_hydrolase_CS"/>
</dbReference>
<organism evidence="5 6">
    <name type="scientific">Solibacillus isronensis B3W22</name>
    <dbReference type="NCBI Taxonomy" id="1224748"/>
    <lineage>
        <taxon>Bacteria</taxon>
        <taxon>Bacillati</taxon>
        <taxon>Bacillota</taxon>
        <taxon>Bacilli</taxon>
        <taxon>Bacillales</taxon>
        <taxon>Caryophanaceae</taxon>
        <taxon>Solibacillus</taxon>
    </lineage>
</organism>
<dbReference type="EC" id="3.6.1.13" evidence="5"/>
<gene>
    <name evidence="5" type="primary">nudF_1</name>
    <name evidence="5" type="ORF">B857_00677</name>
</gene>
<dbReference type="EMBL" id="AMCK01000002">
    <property type="protein sequence ID" value="EKB46467.1"/>
    <property type="molecule type" value="Genomic_DNA"/>
</dbReference>
<dbReference type="Pfam" id="PF00293">
    <property type="entry name" value="NUDIX"/>
    <property type="match status" value="1"/>
</dbReference>
<dbReference type="PANTHER" id="PTHR11839">
    <property type="entry name" value="UDP/ADP-SUGAR PYROPHOSPHATASE"/>
    <property type="match status" value="1"/>
</dbReference>
<dbReference type="PROSITE" id="PS00893">
    <property type="entry name" value="NUDIX_BOX"/>
    <property type="match status" value="1"/>
</dbReference>
<dbReference type="PROSITE" id="PS51462">
    <property type="entry name" value="NUDIX"/>
    <property type="match status" value="1"/>
</dbReference>
<dbReference type="InterPro" id="IPR000086">
    <property type="entry name" value="NUDIX_hydrolase_dom"/>
</dbReference>
<evidence type="ECO:0000313" key="6">
    <source>
        <dbReference type="Proteomes" id="UP000004738"/>
    </source>
</evidence>
<comment type="caution">
    <text evidence="5">The sequence shown here is derived from an EMBL/GenBank/DDBJ whole genome shotgun (WGS) entry which is preliminary data.</text>
</comment>
<comment type="similarity">
    <text evidence="3">Belongs to the Nudix hydrolase family.</text>
</comment>
<dbReference type="AlphaFoldDB" id="K1L2Y4"/>
<dbReference type="GO" id="GO:0006753">
    <property type="term" value="P:nucleoside phosphate metabolic process"/>
    <property type="evidence" value="ECO:0007669"/>
    <property type="project" value="TreeGrafter"/>
</dbReference>
<dbReference type="PATRIC" id="fig|1224748.3.peg.677"/>